<proteinExistence type="predicted"/>
<evidence type="ECO:0000256" key="1">
    <source>
        <dbReference type="SAM" id="MobiDB-lite"/>
    </source>
</evidence>
<keyword evidence="3" id="KW-1185">Reference proteome</keyword>
<dbReference type="Proteomes" id="UP000678513">
    <property type="component" value="Chromosome"/>
</dbReference>
<sequence>MAGGKGRGTGNDSAGRLLDDPAAEDVEDVIRWLAASGRLTGEQADDLRAAAVAAHKSSYGMRKASHQIGQQVMDDLIASRREQVIVGRASYLPWEQQYRATVAGDPPRITFYEGQGPGDELRMILLAGRLYEQGTSQYLNHLVRLDDRYETGLRDFLAQAPSGNPVADAITAGTAEVRYQVVKGVSADEITINSFRLDTTLDLPIPEAP</sequence>
<gene>
    <name evidence="2" type="ORF">J5A65_02745</name>
</gene>
<dbReference type="EMBL" id="CP072384">
    <property type="protein sequence ID" value="QUC08680.1"/>
    <property type="molecule type" value="Genomic_DNA"/>
</dbReference>
<organism evidence="2 3">
    <name type="scientific">Arachnia rubra</name>
    <dbReference type="NCBI Taxonomy" id="1547448"/>
    <lineage>
        <taxon>Bacteria</taxon>
        <taxon>Bacillati</taxon>
        <taxon>Actinomycetota</taxon>
        <taxon>Actinomycetes</taxon>
        <taxon>Propionibacteriales</taxon>
        <taxon>Propionibacteriaceae</taxon>
        <taxon>Arachnia</taxon>
    </lineage>
</organism>
<dbReference type="RefSeq" id="WP_212325029.1">
    <property type="nucleotide sequence ID" value="NZ_AP024463.1"/>
</dbReference>
<protein>
    <submittedName>
        <fullName evidence="2">Uncharacterized protein</fullName>
    </submittedName>
</protein>
<name>A0ABX7Y648_9ACTN</name>
<evidence type="ECO:0000313" key="3">
    <source>
        <dbReference type="Proteomes" id="UP000678513"/>
    </source>
</evidence>
<feature type="region of interest" description="Disordered" evidence="1">
    <location>
        <begin position="1"/>
        <end position="20"/>
    </location>
</feature>
<evidence type="ECO:0000313" key="2">
    <source>
        <dbReference type="EMBL" id="QUC08680.1"/>
    </source>
</evidence>
<accession>A0ABX7Y648</accession>
<reference evidence="2 3" key="1">
    <citation type="submission" date="2021-03" db="EMBL/GenBank/DDBJ databases">
        <title>Human Oral Microbial Genomes.</title>
        <authorList>
            <person name="Johnston C.D."/>
            <person name="Chen T."/>
            <person name="Dewhirst F.E."/>
        </authorList>
    </citation>
    <scope>NUCLEOTIDE SEQUENCE [LARGE SCALE GENOMIC DNA]</scope>
    <source>
        <strain evidence="2 3">DSMZ 100122</strain>
    </source>
</reference>